<feature type="domain" description="Glycosyltransferase subfamily 4-like N-terminal" evidence="1">
    <location>
        <begin position="17"/>
        <end position="189"/>
    </location>
</feature>
<keyword evidence="3" id="KW-1185">Reference proteome</keyword>
<evidence type="ECO:0000313" key="2">
    <source>
        <dbReference type="EMBL" id="RIV83836.1"/>
    </source>
</evidence>
<evidence type="ECO:0000313" key="3">
    <source>
        <dbReference type="Proteomes" id="UP000286576"/>
    </source>
</evidence>
<dbReference type="OrthoDB" id="9790710at2"/>
<dbReference type="EMBL" id="QXFL01000008">
    <property type="protein sequence ID" value="RIV83836.1"/>
    <property type="molecule type" value="Genomic_DNA"/>
</dbReference>
<organism evidence="2 3">
    <name type="scientific">Aurantiacibacter zhengii</name>
    <dbReference type="NCBI Taxonomy" id="2307003"/>
    <lineage>
        <taxon>Bacteria</taxon>
        <taxon>Pseudomonadati</taxon>
        <taxon>Pseudomonadota</taxon>
        <taxon>Alphaproteobacteria</taxon>
        <taxon>Sphingomonadales</taxon>
        <taxon>Erythrobacteraceae</taxon>
        <taxon>Aurantiacibacter</taxon>
    </lineage>
</organism>
<dbReference type="Pfam" id="PF13579">
    <property type="entry name" value="Glyco_trans_4_4"/>
    <property type="match status" value="1"/>
</dbReference>
<gene>
    <name evidence="2" type="ORF">D2V07_15200</name>
</gene>
<keyword evidence="2" id="KW-0808">Transferase</keyword>
<dbReference type="SUPFAM" id="SSF53756">
    <property type="entry name" value="UDP-Glycosyltransferase/glycogen phosphorylase"/>
    <property type="match status" value="1"/>
</dbReference>
<dbReference type="GO" id="GO:0016758">
    <property type="term" value="F:hexosyltransferase activity"/>
    <property type="evidence" value="ECO:0007669"/>
    <property type="project" value="TreeGrafter"/>
</dbReference>
<accession>A0A418NPE0</accession>
<dbReference type="InterPro" id="IPR050194">
    <property type="entry name" value="Glycosyltransferase_grp1"/>
</dbReference>
<dbReference type="InterPro" id="IPR024004">
    <property type="entry name" value="PEP-CTERM/XrtA_GlycosylTrfase"/>
</dbReference>
<comment type="caution">
    <text evidence="2">The sequence shown here is derived from an EMBL/GenBank/DDBJ whole genome shotgun (WGS) entry which is preliminary data.</text>
</comment>
<name>A0A418NPE0_9SPHN</name>
<protein>
    <submittedName>
        <fullName evidence="2">Glycosyltransferase, exosortase A system-associated</fullName>
    </submittedName>
</protein>
<reference evidence="2 3" key="1">
    <citation type="submission" date="2018-08" db="EMBL/GenBank/DDBJ databases">
        <title>Erythrobacter zhengii sp.nov., a bacterium isolated from deep-sea sediment.</title>
        <authorList>
            <person name="Fang C."/>
            <person name="Wu Y.-H."/>
            <person name="Sun C."/>
            <person name="Wang H."/>
            <person name="Cheng H."/>
            <person name="Meng F.-X."/>
            <person name="Wang C.-S."/>
            <person name="Xu X.-W."/>
        </authorList>
    </citation>
    <scope>NUCLEOTIDE SEQUENCE [LARGE SCALE GENOMIC DNA]</scope>
    <source>
        <strain evidence="2 3">V18</strain>
    </source>
</reference>
<dbReference type="InterPro" id="IPR028098">
    <property type="entry name" value="Glyco_trans_4-like_N"/>
</dbReference>
<dbReference type="AlphaFoldDB" id="A0A418NPE0"/>
<dbReference type="RefSeq" id="WP_119587779.1">
    <property type="nucleotide sequence ID" value="NZ_CAWODQ010000028.1"/>
</dbReference>
<dbReference type="NCBIfam" id="TIGR04063">
    <property type="entry name" value="stp3"/>
    <property type="match status" value="1"/>
</dbReference>
<dbReference type="Proteomes" id="UP000286576">
    <property type="component" value="Unassembled WGS sequence"/>
</dbReference>
<dbReference type="CDD" id="cd03794">
    <property type="entry name" value="GT4_WbuB-like"/>
    <property type="match status" value="1"/>
</dbReference>
<sequence length="409" mass="44428">MTRILHVLDHSLPMHSGYTFRTRAILRAQQGMGMEVRGITGQRHVEAGPETEVVDGLTFHRTPGKPGGPAGLREWREIDALADAIVALAQEWRPDVLHAHSPALNGLAAIRAGRKLDIPVVYEIRAFWEDAAVGNLTGREGSLKYRLTRQLENMAVRGADAVMTICEGLKADLVSRGFPADKIGIMPNGVDLTTFGEPAPRDEALATDLGIAEGPVIGFIGSFYDYEGLDDLIAAMPMLLDRHPGAHLLLVGGGPMDASLRAQAAASLAADRIHFTGRVPHSEVERYYALTDIMAYPRKKSRLTDLVTPLKPLEANAQMQLVAASDVGGHRELMRDGETGVLFAPDDPAACAAALADLADRREDWDAIRTAAREHVRNRHDWATNAQRYQVVYLSLLGQPNDGRIPAAA</sequence>
<dbReference type="Gene3D" id="3.40.50.2000">
    <property type="entry name" value="Glycogen Phosphorylase B"/>
    <property type="match status" value="2"/>
</dbReference>
<evidence type="ECO:0000259" key="1">
    <source>
        <dbReference type="Pfam" id="PF13579"/>
    </source>
</evidence>
<dbReference type="PANTHER" id="PTHR45947">
    <property type="entry name" value="SULFOQUINOVOSYL TRANSFERASE SQD2"/>
    <property type="match status" value="1"/>
</dbReference>
<proteinExistence type="predicted"/>
<dbReference type="PANTHER" id="PTHR45947:SF3">
    <property type="entry name" value="SULFOQUINOVOSYL TRANSFERASE SQD2"/>
    <property type="match status" value="1"/>
</dbReference>
<dbReference type="Pfam" id="PF13692">
    <property type="entry name" value="Glyco_trans_1_4"/>
    <property type="match status" value="1"/>
</dbReference>